<comment type="caution">
    <text evidence="1">The sequence shown here is derived from an EMBL/GenBank/DDBJ whole genome shotgun (WGS) entry which is preliminary data.</text>
</comment>
<gene>
    <name evidence="1" type="ORF">FEM33_06820</name>
</gene>
<evidence type="ECO:0000313" key="2">
    <source>
        <dbReference type="Proteomes" id="UP000323994"/>
    </source>
</evidence>
<dbReference type="Proteomes" id="UP000323994">
    <property type="component" value="Unassembled WGS sequence"/>
</dbReference>
<sequence length="204" mass="23918">MHSFFIKPKDTTFAILLTEKVKELSKYNIDIYGLEDKQYEYDMESGDAFFQELEQDLIEQGHFKTHIVLNKSATMIQLNFHTEGVVTLICDRSLEPFEEPIDTNERIILKFGDHDEELTEEIEIINRNTTRINVARYLFDFIALSLPIKKIHPSLRTEEDETDLLDEEDGILVYSSDTSEDDVEEEEEKIDPRWEALKKLKGDH</sequence>
<organism evidence="1 2">
    <name type="scientific">Dyadobacter flavalbus</name>
    <dbReference type="NCBI Taxonomy" id="2579942"/>
    <lineage>
        <taxon>Bacteria</taxon>
        <taxon>Pseudomonadati</taxon>
        <taxon>Bacteroidota</taxon>
        <taxon>Cytophagia</taxon>
        <taxon>Cytophagales</taxon>
        <taxon>Spirosomataceae</taxon>
        <taxon>Dyadobacter</taxon>
    </lineage>
</organism>
<name>A0A5M8R2B0_9BACT</name>
<dbReference type="AlphaFoldDB" id="A0A5M8R2B0"/>
<protein>
    <submittedName>
        <fullName evidence="1">DUF177 domain-containing protein</fullName>
    </submittedName>
</protein>
<keyword evidence="2" id="KW-1185">Reference proteome</keyword>
<reference evidence="1 2" key="1">
    <citation type="submission" date="2019-05" db="EMBL/GenBank/DDBJ databases">
        <authorList>
            <person name="Qu J.-H."/>
        </authorList>
    </citation>
    <scope>NUCLEOTIDE SEQUENCE [LARGE SCALE GENOMIC DNA]</scope>
    <source>
        <strain evidence="1 2">NS28</strain>
    </source>
</reference>
<dbReference type="Pfam" id="PF02620">
    <property type="entry name" value="YceD"/>
    <property type="match status" value="1"/>
</dbReference>
<dbReference type="InterPro" id="IPR003772">
    <property type="entry name" value="YceD"/>
</dbReference>
<evidence type="ECO:0000313" key="1">
    <source>
        <dbReference type="EMBL" id="KAA6440312.1"/>
    </source>
</evidence>
<proteinExistence type="predicted"/>
<dbReference type="EMBL" id="VBSN01000027">
    <property type="protein sequence ID" value="KAA6440312.1"/>
    <property type="molecule type" value="Genomic_DNA"/>
</dbReference>
<dbReference type="OrthoDB" id="1524821at2"/>
<accession>A0A5M8R2B0</accession>